<keyword evidence="9" id="KW-0436">Ligase</keyword>
<dbReference type="Proteomes" id="UP000284243">
    <property type="component" value="Unassembled WGS sequence"/>
</dbReference>
<feature type="binding site" evidence="4">
    <location>
        <position position="54"/>
    </location>
    <ligand>
        <name>substrate</name>
    </ligand>
</feature>
<feature type="binding site" evidence="4">
    <location>
        <begin position="3"/>
        <end position="7"/>
    </location>
    <ligand>
        <name>ATP</name>
        <dbReference type="ChEBI" id="CHEBI:30616"/>
    </ligand>
</feature>
<reference evidence="11 12" key="1">
    <citation type="submission" date="2018-08" db="EMBL/GenBank/DDBJ databases">
        <title>A genome reference for cultivated species of the human gut microbiota.</title>
        <authorList>
            <person name="Zou Y."/>
            <person name="Xue W."/>
            <person name="Luo G."/>
        </authorList>
    </citation>
    <scope>NUCLEOTIDE SEQUENCE [LARGE SCALE GENOMIC DNA]</scope>
    <source>
        <strain evidence="9 11">AF14-6AC</strain>
        <strain evidence="8 12">AF16-14</strain>
        <strain evidence="10 13">OF03-11</strain>
    </source>
</reference>
<accession>A0A1Y3ZKZ2</accession>
<keyword evidence="3 4" id="KW-0067">ATP-binding</keyword>
<comment type="caution">
    <text evidence="9">The sequence shown here is derived from an EMBL/GenBank/DDBJ whole genome shotgun (WGS) entry which is preliminary data.</text>
</comment>
<evidence type="ECO:0000256" key="1">
    <source>
        <dbReference type="ARBA" id="ARBA00010638"/>
    </source>
</evidence>
<dbReference type="EMBL" id="JAQMRD010000021">
    <property type="protein sequence ID" value="MDB9224251.1"/>
    <property type="molecule type" value="Genomic_DNA"/>
</dbReference>
<dbReference type="Gene3D" id="3.40.50.10420">
    <property type="entry name" value="NagB/RpiA/CoA transferase-like"/>
    <property type="match status" value="1"/>
</dbReference>
<evidence type="ECO:0000256" key="3">
    <source>
        <dbReference type="ARBA" id="ARBA00022840"/>
    </source>
</evidence>
<dbReference type="GO" id="GO:0046872">
    <property type="term" value="F:metal ion binding"/>
    <property type="evidence" value="ECO:0007669"/>
    <property type="project" value="UniProtKB-KW"/>
</dbReference>
<feature type="binding site" evidence="4">
    <location>
        <begin position="129"/>
        <end position="137"/>
    </location>
    <ligand>
        <name>ATP</name>
        <dbReference type="ChEBI" id="CHEBI:30616"/>
    </ligand>
</feature>
<protein>
    <recommendedName>
        <fullName evidence="5">5-formyltetrahydrofolate cyclo-ligase</fullName>
        <ecNumber evidence="5">6.3.3.2</ecNumber>
    </recommendedName>
</protein>
<dbReference type="EC" id="6.3.3.2" evidence="5"/>
<name>A0A1Y3ZKZ2_9BACT</name>
<dbReference type="PIRSF" id="PIRSF006806">
    <property type="entry name" value="FTHF_cligase"/>
    <property type="match status" value="1"/>
</dbReference>
<evidence type="ECO:0000313" key="8">
    <source>
        <dbReference type="EMBL" id="RGU54085.1"/>
    </source>
</evidence>
<dbReference type="Proteomes" id="UP001199750">
    <property type="component" value="Unassembled WGS sequence"/>
</dbReference>
<comment type="similarity">
    <text evidence="1 5">Belongs to the 5-formyltetrahydrofolate cyclo-ligase family.</text>
</comment>
<dbReference type="GeneID" id="61275358"/>
<dbReference type="Pfam" id="PF01812">
    <property type="entry name" value="5-FTHF_cyc-lig"/>
    <property type="match status" value="1"/>
</dbReference>
<reference evidence="7" key="3">
    <citation type="submission" date="2023-01" db="EMBL/GenBank/DDBJ databases">
        <title>Human gut microbiome strain richness.</title>
        <authorList>
            <person name="Chen-Liaw A."/>
        </authorList>
    </citation>
    <scope>NUCLEOTIDE SEQUENCE</scope>
    <source>
        <strain evidence="7">RTP21484st1_B7_RTP21484_190118</strain>
    </source>
</reference>
<dbReference type="RefSeq" id="WP_013612320.1">
    <property type="nucleotide sequence ID" value="NZ_BAABYK010000001.1"/>
</dbReference>
<evidence type="ECO:0000313" key="13">
    <source>
        <dbReference type="Proteomes" id="UP000284434"/>
    </source>
</evidence>
<keyword evidence="5" id="KW-0479">Metal-binding</keyword>
<comment type="catalytic activity">
    <reaction evidence="5">
        <text>(6S)-5-formyl-5,6,7,8-tetrahydrofolate + ATP = (6R)-5,10-methenyltetrahydrofolate + ADP + phosphate</text>
        <dbReference type="Rhea" id="RHEA:10488"/>
        <dbReference type="ChEBI" id="CHEBI:30616"/>
        <dbReference type="ChEBI" id="CHEBI:43474"/>
        <dbReference type="ChEBI" id="CHEBI:57455"/>
        <dbReference type="ChEBI" id="CHEBI:57457"/>
        <dbReference type="ChEBI" id="CHEBI:456216"/>
        <dbReference type="EC" id="6.3.3.2"/>
    </reaction>
</comment>
<reference evidence="6" key="2">
    <citation type="submission" date="2022-01" db="EMBL/GenBank/DDBJ databases">
        <title>Collection of gut derived symbiotic bacterial strains cultured from healthy donors.</title>
        <authorList>
            <person name="Lin H."/>
            <person name="Kohout C."/>
            <person name="Waligurski E."/>
            <person name="Pamer E.G."/>
        </authorList>
    </citation>
    <scope>NUCLEOTIDE SEQUENCE</scope>
    <source>
        <strain evidence="6">DFI.1.149</strain>
    </source>
</reference>
<dbReference type="Proteomes" id="UP000283426">
    <property type="component" value="Unassembled WGS sequence"/>
</dbReference>
<dbReference type="InterPro" id="IPR037171">
    <property type="entry name" value="NagB/RpiA_transferase-like"/>
</dbReference>
<dbReference type="GO" id="GO:0009396">
    <property type="term" value="P:folic acid-containing compound biosynthetic process"/>
    <property type="evidence" value="ECO:0007669"/>
    <property type="project" value="TreeGrafter"/>
</dbReference>
<evidence type="ECO:0000313" key="10">
    <source>
        <dbReference type="EMBL" id="RGY04926.1"/>
    </source>
</evidence>
<dbReference type="Proteomes" id="UP000284434">
    <property type="component" value="Unassembled WGS sequence"/>
</dbReference>
<evidence type="ECO:0000256" key="4">
    <source>
        <dbReference type="PIRSR" id="PIRSR006806-1"/>
    </source>
</evidence>
<evidence type="ECO:0000313" key="9">
    <source>
        <dbReference type="EMBL" id="RGV20305.1"/>
    </source>
</evidence>
<dbReference type="EMBL" id="JAKNDN010000030">
    <property type="protein sequence ID" value="MCG4961129.1"/>
    <property type="molecule type" value="Genomic_DNA"/>
</dbReference>
<evidence type="ECO:0000313" key="7">
    <source>
        <dbReference type="EMBL" id="MDB9224251.1"/>
    </source>
</evidence>
<dbReference type="GO" id="GO:0005524">
    <property type="term" value="F:ATP binding"/>
    <property type="evidence" value="ECO:0007669"/>
    <property type="project" value="UniProtKB-KW"/>
</dbReference>
<organism evidence="9 11">
    <name type="scientific">Odoribacter splanchnicus</name>
    <dbReference type="NCBI Taxonomy" id="28118"/>
    <lineage>
        <taxon>Bacteria</taxon>
        <taxon>Pseudomonadati</taxon>
        <taxon>Bacteroidota</taxon>
        <taxon>Bacteroidia</taxon>
        <taxon>Bacteroidales</taxon>
        <taxon>Odoribacteraceae</taxon>
        <taxon>Odoribacter</taxon>
    </lineage>
</organism>
<dbReference type="EMBL" id="QSCO01000021">
    <property type="protein sequence ID" value="RGY04926.1"/>
    <property type="molecule type" value="Genomic_DNA"/>
</dbReference>
<dbReference type="NCBIfam" id="TIGR02727">
    <property type="entry name" value="MTHFS_bact"/>
    <property type="match status" value="1"/>
</dbReference>
<evidence type="ECO:0000313" key="6">
    <source>
        <dbReference type="EMBL" id="MCG4961129.1"/>
    </source>
</evidence>
<dbReference type="GO" id="GO:0030272">
    <property type="term" value="F:5-formyltetrahydrofolate cyclo-ligase activity"/>
    <property type="evidence" value="ECO:0007669"/>
    <property type="project" value="UniProtKB-EC"/>
</dbReference>
<sequence length="177" mass="20731">MEKKEIRKQIREIKKQYTLEDKKRMSASVWQQVEHNEVFQRARVVLAYWSMDDEVFTHDFVCKWAEEKTILLPCVKGDELEIRYFDGREKLCPGEGYAIPEPVGRLFTDLNKIDVILVPGVAFDRTLNRLGRGKGFYDKILSQTKACKIGICFDFQLLDRIPTEVHDVRMTQVISSR</sequence>
<evidence type="ECO:0000313" key="12">
    <source>
        <dbReference type="Proteomes" id="UP000284243"/>
    </source>
</evidence>
<evidence type="ECO:0000313" key="11">
    <source>
        <dbReference type="Proteomes" id="UP000283426"/>
    </source>
</evidence>
<dbReference type="EMBL" id="QRYC01000038">
    <property type="protein sequence ID" value="RGU54085.1"/>
    <property type="molecule type" value="Genomic_DNA"/>
</dbReference>
<dbReference type="Proteomes" id="UP001212263">
    <property type="component" value="Unassembled WGS sequence"/>
</dbReference>
<evidence type="ECO:0000256" key="5">
    <source>
        <dbReference type="RuleBase" id="RU361279"/>
    </source>
</evidence>
<dbReference type="SUPFAM" id="SSF100950">
    <property type="entry name" value="NagB/RpiA/CoA transferase-like"/>
    <property type="match status" value="1"/>
</dbReference>
<keyword evidence="5" id="KW-0460">Magnesium</keyword>
<comment type="cofactor">
    <cofactor evidence="5">
        <name>Mg(2+)</name>
        <dbReference type="ChEBI" id="CHEBI:18420"/>
    </cofactor>
</comment>
<dbReference type="EMBL" id="QRYW01000041">
    <property type="protein sequence ID" value="RGV20305.1"/>
    <property type="molecule type" value="Genomic_DNA"/>
</dbReference>
<dbReference type="PANTHER" id="PTHR23407:SF1">
    <property type="entry name" value="5-FORMYLTETRAHYDROFOLATE CYCLO-LIGASE"/>
    <property type="match status" value="1"/>
</dbReference>
<dbReference type="AlphaFoldDB" id="A0A1Y3ZKZ2"/>
<gene>
    <name evidence="9" type="ORF">DWW24_16420</name>
    <name evidence="8" type="ORF">DWW57_17420</name>
    <name evidence="10" type="ORF">DXA53_14565</name>
    <name evidence="6" type="ORF">L0P03_14915</name>
    <name evidence="7" type="ORF">PN645_14735</name>
</gene>
<dbReference type="GO" id="GO:0035999">
    <property type="term" value="P:tetrahydrofolate interconversion"/>
    <property type="evidence" value="ECO:0007669"/>
    <property type="project" value="TreeGrafter"/>
</dbReference>
<dbReference type="OMA" id="STIYPCQ"/>
<dbReference type="PANTHER" id="PTHR23407">
    <property type="entry name" value="ATPASE INHIBITOR/5-FORMYLTETRAHYDROFOLATE CYCLO-LIGASE"/>
    <property type="match status" value="1"/>
</dbReference>
<evidence type="ECO:0000256" key="2">
    <source>
        <dbReference type="ARBA" id="ARBA00022741"/>
    </source>
</evidence>
<dbReference type="InterPro" id="IPR002698">
    <property type="entry name" value="FTHF_cligase"/>
</dbReference>
<keyword evidence="2 4" id="KW-0547">Nucleotide-binding</keyword>
<dbReference type="InterPro" id="IPR024185">
    <property type="entry name" value="FTHF_cligase-like_sf"/>
</dbReference>
<proteinExistence type="inferred from homology"/>